<name>A0A7G5E1R6_9SPHI</name>
<organism evidence="2 3">
    <name type="scientific">Sphingobacterium paramultivorum</name>
    <dbReference type="NCBI Taxonomy" id="2886510"/>
    <lineage>
        <taxon>Bacteria</taxon>
        <taxon>Pseudomonadati</taxon>
        <taxon>Bacteroidota</taxon>
        <taxon>Sphingobacteriia</taxon>
        <taxon>Sphingobacteriales</taxon>
        <taxon>Sphingobacteriaceae</taxon>
        <taxon>Sphingobacterium</taxon>
    </lineage>
</organism>
<dbReference type="AlphaFoldDB" id="A0A7G5E1R6"/>
<dbReference type="RefSeq" id="WP_182332429.1">
    <property type="nucleotide sequence ID" value="NZ_CP058555.1"/>
</dbReference>
<keyword evidence="1" id="KW-0732">Signal</keyword>
<accession>A0A7G5E1R6</accession>
<feature type="chain" id="PRO_5028972281" evidence="1">
    <location>
        <begin position="20"/>
        <end position="336"/>
    </location>
</feature>
<evidence type="ECO:0000256" key="1">
    <source>
        <dbReference type="SAM" id="SignalP"/>
    </source>
</evidence>
<dbReference type="EMBL" id="CP058555">
    <property type="protein sequence ID" value="QMV67941.1"/>
    <property type="molecule type" value="Genomic_DNA"/>
</dbReference>
<reference evidence="2 3" key="1">
    <citation type="journal article" date="2020" name="G3 (Bethesda)">
        <title>CeMbio - The Caenorhabditis elegans Microbiome Resource.</title>
        <authorList>
            <person name="Dirksen P."/>
            <person name="Assie A."/>
            <person name="Zimmermann J."/>
            <person name="Zhang F."/>
            <person name="Tietje A.M."/>
            <person name="Marsh S.A."/>
            <person name="Felix M.A."/>
            <person name="Shapira M."/>
            <person name="Kaleta C."/>
            <person name="Schulenburg H."/>
            <person name="Samuel B."/>
        </authorList>
    </citation>
    <scope>NUCLEOTIDE SEQUENCE [LARGE SCALE GENOMIC DNA]</scope>
    <source>
        <strain evidence="2 3">BIGb0170</strain>
    </source>
</reference>
<proteinExistence type="predicted"/>
<dbReference type="Proteomes" id="UP000515450">
    <property type="component" value="Chromosome"/>
</dbReference>
<evidence type="ECO:0000313" key="3">
    <source>
        <dbReference type="Proteomes" id="UP000515450"/>
    </source>
</evidence>
<feature type="signal peptide" evidence="1">
    <location>
        <begin position="1"/>
        <end position="19"/>
    </location>
</feature>
<sequence>MRYLIYILFSQILFLKTFAQGNFDKYGVNVDFIAEPNVTTSNGVQLFYNSSTDNNYKFKILARISRNDKGKSDQYGELTWLRLKYVTNGNTYVIADELILYFVPDGLNQSPYKEFLIEIPPTIQTDGQIVGEFYTRNGTSINEVKSANAPLITKIISGPSQICTEGIYTFGGPEPVSLENATNIATLTSLGNNQYKVTRIGYQTGTVKLKSTTSGKTFEKEITVGGGANIVIDEMSSLQQVGNGFQFQVLPGNANMKYTGVLKVTNITTSVPTTYSWSLVSKTATHYTFGWSSNGRSVEVHSKGNVGFVVLRCKAVSGCDIIEQDYTFYFGVNPND</sequence>
<gene>
    <name evidence="2" type="ORF">HS960_09850</name>
</gene>
<keyword evidence="3" id="KW-1185">Reference proteome</keyword>
<protein>
    <submittedName>
        <fullName evidence="2">Uncharacterized protein</fullName>
    </submittedName>
</protein>
<evidence type="ECO:0000313" key="2">
    <source>
        <dbReference type="EMBL" id="QMV67941.1"/>
    </source>
</evidence>